<reference evidence="2 3" key="1">
    <citation type="journal article" date="2014" name="BMC Genomics">
        <title>Comparison of environmental and isolate Sulfobacillus genomes reveals diverse carbon, sulfur, nitrogen, and hydrogen metabolisms.</title>
        <authorList>
            <person name="Justice N.B."/>
            <person name="Norman A."/>
            <person name="Brown C.T."/>
            <person name="Singh A."/>
            <person name="Thomas B.C."/>
            <person name="Banfield J.F."/>
        </authorList>
    </citation>
    <scope>NUCLEOTIDE SEQUENCE [LARGE SCALE GENOMIC DNA]</scope>
    <source>
        <strain evidence="2">AMDSBA1</strain>
    </source>
</reference>
<proteinExistence type="predicted"/>
<evidence type="ECO:0000313" key="2">
    <source>
        <dbReference type="EMBL" id="PSR27138.1"/>
    </source>
</evidence>
<dbReference type="Proteomes" id="UP000242699">
    <property type="component" value="Unassembled WGS sequence"/>
</dbReference>
<feature type="compositionally biased region" description="Basic and acidic residues" evidence="1">
    <location>
        <begin position="23"/>
        <end position="40"/>
    </location>
</feature>
<evidence type="ECO:0000256" key="1">
    <source>
        <dbReference type="SAM" id="MobiDB-lite"/>
    </source>
</evidence>
<protein>
    <submittedName>
        <fullName evidence="2">Uncharacterized protein</fullName>
    </submittedName>
</protein>
<accession>A0A2T2WY24</accession>
<comment type="caution">
    <text evidence="2">The sequence shown here is derived from an EMBL/GenBank/DDBJ whole genome shotgun (WGS) entry which is preliminary data.</text>
</comment>
<sequence>MMTSCNNRIARGLDSWRVRRSREKGITRKPENTGSRENEARGLVGETDGAVGDEERLIIFALRTRI</sequence>
<dbReference type="EMBL" id="PXYT01000029">
    <property type="protein sequence ID" value="PSR27138.1"/>
    <property type="molecule type" value="Genomic_DNA"/>
</dbReference>
<name>A0A2T2WY24_9FIRM</name>
<gene>
    <name evidence="2" type="ORF">C7B43_12470</name>
</gene>
<evidence type="ECO:0000313" key="3">
    <source>
        <dbReference type="Proteomes" id="UP000242699"/>
    </source>
</evidence>
<dbReference type="AlphaFoldDB" id="A0A2T2WY24"/>
<organism evidence="2 3">
    <name type="scientific">Sulfobacillus benefaciens</name>
    <dbReference type="NCBI Taxonomy" id="453960"/>
    <lineage>
        <taxon>Bacteria</taxon>
        <taxon>Bacillati</taxon>
        <taxon>Bacillota</taxon>
        <taxon>Clostridia</taxon>
        <taxon>Eubacteriales</taxon>
        <taxon>Clostridiales Family XVII. Incertae Sedis</taxon>
        <taxon>Sulfobacillus</taxon>
    </lineage>
</organism>
<feature type="region of interest" description="Disordered" evidence="1">
    <location>
        <begin position="20"/>
        <end position="47"/>
    </location>
</feature>